<dbReference type="InterPro" id="IPR012854">
    <property type="entry name" value="Cu_amine_oxidase-like_N"/>
</dbReference>
<accession>A0A269TFS2</accession>
<dbReference type="RefSeq" id="WP_095340324.1">
    <property type="nucleotide sequence ID" value="NZ_AP031433.1"/>
</dbReference>
<gene>
    <name evidence="2" type="ORF">HG933_03750</name>
</gene>
<name>A0A269TFS2_MEGEL</name>
<evidence type="ECO:0000313" key="3">
    <source>
        <dbReference type="Proteomes" id="UP000536773"/>
    </source>
</evidence>
<dbReference type="InterPro" id="IPR036582">
    <property type="entry name" value="Mao_N_sf"/>
</dbReference>
<protein>
    <submittedName>
        <fullName evidence="2">Copper amine oxidase N-terminal domain-containing protein</fullName>
    </submittedName>
</protein>
<evidence type="ECO:0000259" key="1">
    <source>
        <dbReference type="Pfam" id="PF07833"/>
    </source>
</evidence>
<dbReference type="SUPFAM" id="SSF55383">
    <property type="entry name" value="Copper amine oxidase, domain N"/>
    <property type="match status" value="1"/>
</dbReference>
<dbReference type="EMBL" id="JABBJH010000004">
    <property type="protein sequence ID" value="NMK38504.1"/>
    <property type="molecule type" value="Genomic_DNA"/>
</dbReference>
<dbReference type="Proteomes" id="UP000536773">
    <property type="component" value="Unassembled WGS sequence"/>
</dbReference>
<feature type="domain" description="Copper amine oxidase-like N-terminal" evidence="1">
    <location>
        <begin position="47"/>
        <end position="158"/>
    </location>
</feature>
<dbReference type="Gene3D" id="3.30.457.10">
    <property type="entry name" value="Copper amine oxidase-like, N-terminal domain"/>
    <property type="match status" value="1"/>
</dbReference>
<reference evidence="2 3" key="1">
    <citation type="submission" date="2020-04" db="EMBL/GenBank/DDBJ databases">
        <authorList>
            <person name="Hitch T.C.A."/>
            <person name="Wylensek D."/>
            <person name="Clavel T."/>
        </authorList>
    </citation>
    <scope>NUCLEOTIDE SEQUENCE [LARGE SCALE GENOMIC DNA]</scope>
    <source>
        <strain evidence="2 3">WCA-386-APC-2A</strain>
    </source>
</reference>
<organism evidence="2 3">
    <name type="scientific">Megasphaera elsdenii</name>
    <dbReference type="NCBI Taxonomy" id="907"/>
    <lineage>
        <taxon>Bacteria</taxon>
        <taxon>Bacillati</taxon>
        <taxon>Bacillota</taxon>
        <taxon>Negativicutes</taxon>
        <taxon>Veillonellales</taxon>
        <taxon>Veillonellaceae</taxon>
        <taxon>Megasphaera</taxon>
    </lineage>
</organism>
<dbReference type="Pfam" id="PF07833">
    <property type="entry name" value="Cu_amine_oxidN1"/>
    <property type="match status" value="1"/>
</dbReference>
<dbReference type="PROSITE" id="PS51257">
    <property type="entry name" value="PROKAR_LIPOPROTEIN"/>
    <property type="match status" value="1"/>
</dbReference>
<sequence>MRRRIILAMVVAALACGPAWAYDEGPVMGPYSAIPGLTAVQQCQLTVAGKVMDPAEGAVLQENNVVMIPLRKVAEQLGYTVTWDPDDQSVRVEMNIAYIIVKPGEDWYERIGTIKKVNLNHIFQYGAGPVNVNGTMYVPAQLFEAFYNSVSITPQAVTITPASTD</sequence>
<comment type="caution">
    <text evidence="2">The sequence shown here is derived from an EMBL/GenBank/DDBJ whole genome shotgun (WGS) entry which is preliminary data.</text>
</comment>
<dbReference type="AlphaFoldDB" id="A0A269TFS2"/>
<proteinExistence type="predicted"/>
<evidence type="ECO:0000313" key="2">
    <source>
        <dbReference type="EMBL" id="NMK38504.1"/>
    </source>
</evidence>